<feature type="compositionally biased region" description="Basic residues" evidence="9">
    <location>
        <begin position="110"/>
        <end position="124"/>
    </location>
</feature>
<comment type="subcellular location">
    <subcellularLocation>
        <location evidence="1">Nucleus</location>
    </subcellularLocation>
</comment>
<dbReference type="PROSITE" id="PS00028">
    <property type="entry name" value="ZINC_FINGER_C2H2_1"/>
    <property type="match status" value="1"/>
</dbReference>
<evidence type="ECO:0000256" key="3">
    <source>
        <dbReference type="ARBA" id="ARBA00022771"/>
    </source>
</evidence>
<dbReference type="PANTHER" id="PTHR45801:SF111">
    <property type="entry name" value="C2H2 AND C2HC ZINC FINGERS SUPERFAMILY PROTEIN"/>
    <property type="match status" value="1"/>
</dbReference>
<evidence type="ECO:0000256" key="6">
    <source>
        <dbReference type="ARBA" id="ARBA00023163"/>
    </source>
</evidence>
<gene>
    <name evidence="11" type="ORF">DCAF_LOCUS16705</name>
</gene>
<evidence type="ECO:0000256" key="4">
    <source>
        <dbReference type="ARBA" id="ARBA00022833"/>
    </source>
</evidence>
<proteinExistence type="predicted"/>
<dbReference type="GO" id="GO:0008270">
    <property type="term" value="F:zinc ion binding"/>
    <property type="evidence" value="ECO:0007669"/>
    <property type="project" value="UniProtKB-KW"/>
</dbReference>
<reference evidence="11 12" key="1">
    <citation type="submission" date="2024-01" db="EMBL/GenBank/DDBJ databases">
        <authorList>
            <person name="Waweru B."/>
        </authorList>
    </citation>
    <scope>NUCLEOTIDE SEQUENCE [LARGE SCALE GENOMIC DNA]</scope>
</reference>
<accession>A0AAV1S188</accession>
<keyword evidence="12" id="KW-1185">Reference proteome</keyword>
<evidence type="ECO:0000313" key="11">
    <source>
        <dbReference type="EMBL" id="CAK7342269.1"/>
    </source>
</evidence>
<dbReference type="PANTHER" id="PTHR45801">
    <property type="entry name" value="OS07G0101800 PROTEIN"/>
    <property type="match status" value="1"/>
</dbReference>
<evidence type="ECO:0000256" key="5">
    <source>
        <dbReference type="ARBA" id="ARBA00023015"/>
    </source>
</evidence>
<dbReference type="PROSITE" id="PS50157">
    <property type="entry name" value="ZINC_FINGER_C2H2_2"/>
    <property type="match status" value="1"/>
</dbReference>
<keyword evidence="5" id="KW-0805">Transcription regulation</keyword>
<evidence type="ECO:0000256" key="2">
    <source>
        <dbReference type="ARBA" id="ARBA00022723"/>
    </source>
</evidence>
<protein>
    <recommendedName>
        <fullName evidence="10">C2H2-type domain-containing protein</fullName>
    </recommendedName>
</protein>
<name>A0AAV1S188_9ROSI</name>
<keyword evidence="3 8" id="KW-0863">Zinc-finger</keyword>
<comment type="caution">
    <text evidence="11">The sequence shown here is derived from an EMBL/GenBank/DDBJ whole genome shotgun (WGS) entry which is preliminary data.</text>
</comment>
<dbReference type="InterPro" id="IPR052426">
    <property type="entry name" value="Plant_dev_regulator"/>
</dbReference>
<feature type="region of interest" description="Disordered" evidence="9">
    <location>
        <begin position="79"/>
        <end position="132"/>
    </location>
</feature>
<evidence type="ECO:0000256" key="9">
    <source>
        <dbReference type="SAM" id="MobiDB-lite"/>
    </source>
</evidence>
<evidence type="ECO:0000256" key="7">
    <source>
        <dbReference type="ARBA" id="ARBA00023242"/>
    </source>
</evidence>
<keyword evidence="4" id="KW-0862">Zinc</keyword>
<organism evidence="11 12">
    <name type="scientific">Dovyalis caffra</name>
    <dbReference type="NCBI Taxonomy" id="77055"/>
    <lineage>
        <taxon>Eukaryota</taxon>
        <taxon>Viridiplantae</taxon>
        <taxon>Streptophyta</taxon>
        <taxon>Embryophyta</taxon>
        <taxon>Tracheophyta</taxon>
        <taxon>Spermatophyta</taxon>
        <taxon>Magnoliopsida</taxon>
        <taxon>eudicotyledons</taxon>
        <taxon>Gunneridae</taxon>
        <taxon>Pentapetalae</taxon>
        <taxon>rosids</taxon>
        <taxon>fabids</taxon>
        <taxon>Malpighiales</taxon>
        <taxon>Salicaceae</taxon>
        <taxon>Flacourtieae</taxon>
        <taxon>Dovyalis</taxon>
    </lineage>
</organism>
<dbReference type="GO" id="GO:0005634">
    <property type="term" value="C:nucleus"/>
    <property type="evidence" value="ECO:0007669"/>
    <property type="project" value="UniProtKB-SubCell"/>
</dbReference>
<feature type="domain" description="C2H2-type" evidence="10">
    <location>
        <begin position="20"/>
        <end position="47"/>
    </location>
</feature>
<evidence type="ECO:0000256" key="8">
    <source>
        <dbReference type="PROSITE-ProRule" id="PRU00042"/>
    </source>
</evidence>
<keyword evidence="2" id="KW-0479">Metal-binding</keyword>
<evidence type="ECO:0000313" key="12">
    <source>
        <dbReference type="Proteomes" id="UP001314170"/>
    </source>
</evidence>
<evidence type="ECO:0000256" key="1">
    <source>
        <dbReference type="ARBA" id="ARBA00004123"/>
    </source>
</evidence>
<dbReference type="Proteomes" id="UP001314170">
    <property type="component" value="Unassembled WGS sequence"/>
</dbReference>
<dbReference type="InterPro" id="IPR013087">
    <property type="entry name" value="Znf_C2H2_type"/>
</dbReference>
<sequence>MGRESNSNQNKASSNAHGRFICTTCFRVFHTGQALGGHQSAHQAERSLKPPTPNILGAVLNHLPPDEVQFVAATLARSKSKKDQAQGCEPEFNKQQDKSMPMPGNGDRSVKRRFQNGSSHHHHSYERQDNEETWRRKLTKNLLREEKPTNIVGEDAGLERVFTTTITNQNVRVSRVEPIDDLELKLSRSEDLDLELKLGF</sequence>
<dbReference type="Pfam" id="PF13912">
    <property type="entry name" value="zf-C2H2_6"/>
    <property type="match status" value="1"/>
</dbReference>
<keyword evidence="7" id="KW-0539">Nucleus</keyword>
<keyword evidence="6" id="KW-0804">Transcription</keyword>
<dbReference type="EMBL" id="CAWUPB010001160">
    <property type="protein sequence ID" value="CAK7342269.1"/>
    <property type="molecule type" value="Genomic_DNA"/>
</dbReference>
<evidence type="ECO:0000259" key="10">
    <source>
        <dbReference type="PROSITE" id="PS50157"/>
    </source>
</evidence>
<dbReference type="AlphaFoldDB" id="A0AAV1S188"/>